<dbReference type="GO" id="GO:0043235">
    <property type="term" value="C:receptor complex"/>
    <property type="evidence" value="ECO:0007669"/>
    <property type="project" value="TreeGrafter"/>
</dbReference>
<proteinExistence type="predicted"/>
<dbReference type="InterPro" id="IPR000719">
    <property type="entry name" value="Prot_kinase_dom"/>
</dbReference>
<evidence type="ECO:0000313" key="10">
    <source>
        <dbReference type="Proteomes" id="UP000275846"/>
    </source>
</evidence>
<dbReference type="GO" id="GO:0010976">
    <property type="term" value="P:positive regulation of neuron projection development"/>
    <property type="evidence" value="ECO:0007669"/>
    <property type="project" value="TreeGrafter"/>
</dbReference>
<name>A0A183S772_SCHSO</name>
<accession>A0A183S772</accession>
<evidence type="ECO:0000256" key="4">
    <source>
        <dbReference type="ARBA" id="ARBA00022989"/>
    </source>
</evidence>
<evidence type="ECO:0000313" key="9">
    <source>
        <dbReference type="EMBL" id="VDL81386.1"/>
    </source>
</evidence>
<dbReference type="InterPro" id="IPR001245">
    <property type="entry name" value="Ser-Thr/Tyr_kinase_cat_dom"/>
</dbReference>
<keyword evidence="5" id="KW-0472">Membrane</keyword>
<feature type="domain" description="Protein kinase" evidence="8">
    <location>
        <begin position="1"/>
        <end position="203"/>
    </location>
</feature>
<keyword evidence="3" id="KW-0732">Signal</keyword>
<dbReference type="Pfam" id="PF07714">
    <property type="entry name" value="PK_Tyr_Ser-Thr"/>
    <property type="match status" value="1"/>
</dbReference>
<protein>
    <submittedName>
        <fullName evidence="11">Protein kinase domain-containing protein</fullName>
    </submittedName>
</protein>
<evidence type="ECO:0000256" key="5">
    <source>
        <dbReference type="ARBA" id="ARBA00023136"/>
    </source>
</evidence>
<dbReference type="WBParaSite" id="SSLN_0000007201-mRNA-1">
    <property type="protein sequence ID" value="SSLN_0000007201-mRNA-1"/>
    <property type="gene ID" value="SSLN_0000007201"/>
</dbReference>
<dbReference type="GO" id="GO:0005524">
    <property type="term" value="F:ATP binding"/>
    <property type="evidence" value="ECO:0007669"/>
    <property type="project" value="InterPro"/>
</dbReference>
<reference evidence="11" key="1">
    <citation type="submission" date="2016-06" db="UniProtKB">
        <authorList>
            <consortium name="WormBaseParasite"/>
        </authorList>
    </citation>
    <scope>IDENTIFICATION</scope>
</reference>
<dbReference type="PANTHER" id="PTHR24416:SF349">
    <property type="entry name" value="TYROSINE-PROTEIN KINASE RYK"/>
    <property type="match status" value="1"/>
</dbReference>
<evidence type="ECO:0000259" key="8">
    <source>
        <dbReference type="PROSITE" id="PS50011"/>
    </source>
</evidence>
<keyword evidence="10" id="KW-1185">Reference proteome</keyword>
<dbReference type="GO" id="GO:0007169">
    <property type="term" value="P:cell surface receptor protein tyrosine kinase signaling pathway"/>
    <property type="evidence" value="ECO:0007669"/>
    <property type="project" value="TreeGrafter"/>
</dbReference>
<dbReference type="GO" id="GO:0005886">
    <property type="term" value="C:plasma membrane"/>
    <property type="evidence" value="ECO:0007669"/>
    <property type="project" value="TreeGrafter"/>
</dbReference>
<gene>
    <name evidence="9" type="ORF">SSLN_LOCUS70</name>
</gene>
<dbReference type="Gene3D" id="1.10.510.10">
    <property type="entry name" value="Transferase(Phosphotransferase) domain 1"/>
    <property type="match status" value="1"/>
</dbReference>
<dbReference type="STRING" id="70667.A0A183S772"/>
<dbReference type="PANTHER" id="PTHR24416">
    <property type="entry name" value="TYROSINE-PROTEIN KINASE RECEPTOR"/>
    <property type="match status" value="1"/>
</dbReference>
<dbReference type="AlphaFoldDB" id="A0A183S772"/>
<keyword evidence="2" id="KW-0812">Transmembrane</keyword>
<evidence type="ECO:0000256" key="7">
    <source>
        <dbReference type="ARBA" id="ARBA00023180"/>
    </source>
</evidence>
<dbReference type="OrthoDB" id="2431000at2759"/>
<sequence>MGVCVPLQPLTVVCEYMPRGDLNSCLHRFQAAGDSGEELTLSVDRLLEIASDICEAMIYLGYKSYVHRDLATRSCLVAMDWTAKLSDFSMCRLVDRSVDLVDTSVSALPVRWLPVESLIDGIFHFDTDVWSFGVFLWELFTFGAVPFENASVSDIIEGLRTGQRLSCPDGCRPAIYELMLRCWSNDRSQRPTFLQIKKTLSSLAAKPEMGCARSDSRSESSGLGLGIFFVNLRRLPSRGAEPLNVATVVRGPCWATVDEAPLAELNALIAVAVALEPMSGPEWRCTIEILQFVSGVNLLKLVSLDLETSSIRAPLPFRANDDLEVWDPGELTPIPWFASWMLTGACSTSVEAVSPMSDWREGFGSVGLLWESSRDMTLSTFAASRGSSSLAETFSSAFLTAHCALAVKAASSDRALSKLCARSGSLSWPATVLTAVLTKDCAFAARSTSDLARTGLWESHVASDGCVPLRGFSVLTELAADFFSITTTGSSRRLKSRIDRMLVSAKITKSSA</sequence>
<reference evidence="9 10" key="2">
    <citation type="submission" date="2018-11" db="EMBL/GenBank/DDBJ databases">
        <authorList>
            <consortium name="Pathogen Informatics"/>
        </authorList>
    </citation>
    <scope>NUCLEOTIDE SEQUENCE [LARGE SCALE GENOMIC DNA]</scope>
    <source>
        <strain evidence="9 10">NST_G2</strain>
    </source>
</reference>
<dbReference type="GO" id="GO:0051897">
    <property type="term" value="P:positive regulation of phosphatidylinositol 3-kinase/protein kinase B signal transduction"/>
    <property type="evidence" value="ECO:0007669"/>
    <property type="project" value="TreeGrafter"/>
</dbReference>
<evidence type="ECO:0000256" key="3">
    <source>
        <dbReference type="ARBA" id="ARBA00022729"/>
    </source>
</evidence>
<dbReference type="PROSITE" id="PS50011">
    <property type="entry name" value="PROTEIN_KINASE_DOM"/>
    <property type="match status" value="1"/>
</dbReference>
<dbReference type="Proteomes" id="UP000275846">
    <property type="component" value="Unassembled WGS sequence"/>
</dbReference>
<dbReference type="InterPro" id="IPR050122">
    <property type="entry name" value="RTK"/>
</dbReference>
<keyword evidence="6" id="KW-0675">Receptor</keyword>
<dbReference type="GO" id="GO:0004714">
    <property type="term" value="F:transmembrane receptor protein tyrosine kinase activity"/>
    <property type="evidence" value="ECO:0007669"/>
    <property type="project" value="TreeGrafter"/>
</dbReference>
<comment type="subcellular location">
    <subcellularLocation>
        <location evidence="1">Membrane</location>
        <topology evidence="1">Single-pass membrane protein</topology>
    </subcellularLocation>
</comment>
<dbReference type="InterPro" id="IPR011009">
    <property type="entry name" value="Kinase-like_dom_sf"/>
</dbReference>
<evidence type="ECO:0000313" key="11">
    <source>
        <dbReference type="WBParaSite" id="SSLN_0000007201-mRNA-1"/>
    </source>
</evidence>
<organism evidence="11">
    <name type="scientific">Schistocephalus solidus</name>
    <name type="common">Tapeworm</name>
    <dbReference type="NCBI Taxonomy" id="70667"/>
    <lineage>
        <taxon>Eukaryota</taxon>
        <taxon>Metazoa</taxon>
        <taxon>Spiralia</taxon>
        <taxon>Lophotrochozoa</taxon>
        <taxon>Platyhelminthes</taxon>
        <taxon>Cestoda</taxon>
        <taxon>Eucestoda</taxon>
        <taxon>Diphyllobothriidea</taxon>
        <taxon>Diphyllobothriidae</taxon>
        <taxon>Schistocephalus</taxon>
    </lineage>
</organism>
<dbReference type="SUPFAM" id="SSF56112">
    <property type="entry name" value="Protein kinase-like (PK-like)"/>
    <property type="match status" value="1"/>
</dbReference>
<evidence type="ECO:0000256" key="1">
    <source>
        <dbReference type="ARBA" id="ARBA00004167"/>
    </source>
</evidence>
<dbReference type="EMBL" id="UYSU01000032">
    <property type="protein sequence ID" value="VDL81386.1"/>
    <property type="molecule type" value="Genomic_DNA"/>
</dbReference>
<evidence type="ECO:0000256" key="2">
    <source>
        <dbReference type="ARBA" id="ARBA00022692"/>
    </source>
</evidence>
<keyword evidence="7" id="KW-0325">Glycoprotein</keyword>
<dbReference type="PRINTS" id="PR00109">
    <property type="entry name" value="TYRKINASE"/>
</dbReference>
<evidence type="ECO:0000256" key="6">
    <source>
        <dbReference type="ARBA" id="ARBA00023170"/>
    </source>
</evidence>
<keyword evidence="4" id="KW-1133">Transmembrane helix</keyword>